<keyword evidence="3" id="KW-1185">Reference proteome</keyword>
<organism evidence="2 3">
    <name type="scientific">Fragilariopsis cylindrus CCMP1102</name>
    <dbReference type="NCBI Taxonomy" id="635003"/>
    <lineage>
        <taxon>Eukaryota</taxon>
        <taxon>Sar</taxon>
        <taxon>Stramenopiles</taxon>
        <taxon>Ochrophyta</taxon>
        <taxon>Bacillariophyta</taxon>
        <taxon>Bacillariophyceae</taxon>
        <taxon>Bacillariophycidae</taxon>
        <taxon>Bacillariales</taxon>
        <taxon>Bacillariaceae</taxon>
        <taxon>Fragilariopsis</taxon>
    </lineage>
</organism>
<sequence length="557" mass="62802">MSSSSSSLLCLTPGSIELNLLKESMDQLEKVTNSLEVLAADAPWSELRYFDAKQHNEIEYLFFRFLVSRRVLISLAQQQQQQTSSSSYANEYNKYKKIVDDAIGDVKAKIKTYSLGERILKEENSIKDPDNNTNEDDDDDDMYNTSRTSTIISLAAGFASLYYEGRLVKAFQNDKVAVDKLNETFYRSDIERDTFRQIRLDCTDTTRNGRLEHLENAYKCYCDSDIGDDTIRDDDDDDQANQEIVDLLPVLYGKIQKITQELVGTSPFHLSALENKLKQTKIAKKAHIAKTKTRDAMEDIRAHTFKGVSRLKSPTSYLIRFSEEQKSDVFSRIKSGDLVFTYTAGYMSSVFIPGQFKHGITYVGSPKDRADVGLNGENVSRHKDSLPEGETTKLLEQFQVATSSLDGELNGDVIEAVAEGVIFNNLEHIMDTHVNRLLVLRPSISSEERTSALIDIFRYLGAKYDFGFDFADSSAVVCTEIIYHAFNGKGEINFELVDHTGHLSLSADDIVDYYLSHRTSFDFVLLALEDLESTEHDACIFTGNEGISALETLMESE</sequence>
<dbReference type="AlphaFoldDB" id="A0A1E7FVJ5"/>
<dbReference type="Proteomes" id="UP000095751">
    <property type="component" value="Unassembled WGS sequence"/>
</dbReference>
<dbReference type="InterPro" id="IPR024453">
    <property type="entry name" value="Peptidase_C92"/>
</dbReference>
<feature type="compositionally biased region" description="Acidic residues" evidence="1">
    <location>
        <begin position="133"/>
        <end position="142"/>
    </location>
</feature>
<evidence type="ECO:0000313" key="3">
    <source>
        <dbReference type="Proteomes" id="UP000095751"/>
    </source>
</evidence>
<protein>
    <submittedName>
        <fullName evidence="2">Uncharacterized protein</fullName>
    </submittedName>
</protein>
<evidence type="ECO:0000313" key="2">
    <source>
        <dbReference type="EMBL" id="OEU22147.1"/>
    </source>
</evidence>
<dbReference type="Pfam" id="PF05708">
    <property type="entry name" value="Peptidase_C92"/>
    <property type="match status" value="1"/>
</dbReference>
<dbReference type="KEGG" id="fcy:FRACYDRAFT_232300"/>
<dbReference type="InParanoid" id="A0A1E7FVJ5"/>
<evidence type="ECO:0000256" key="1">
    <source>
        <dbReference type="SAM" id="MobiDB-lite"/>
    </source>
</evidence>
<reference evidence="2 3" key="1">
    <citation type="submission" date="2016-09" db="EMBL/GenBank/DDBJ databases">
        <title>Extensive genetic diversity and differential bi-allelic expression allows diatom success in the polar Southern Ocean.</title>
        <authorList>
            <consortium name="DOE Joint Genome Institute"/>
            <person name="Mock T."/>
            <person name="Otillar R.P."/>
            <person name="Strauss J."/>
            <person name="Dupont C."/>
            <person name="Frickenhaus S."/>
            <person name="Maumus F."/>
            <person name="Mcmullan M."/>
            <person name="Sanges R."/>
            <person name="Schmutz J."/>
            <person name="Toseland A."/>
            <person name="Valas R."/>
            <person name="Veluchamy A."/>
            <person name="Ward B.J."/>
            <person name="Allen A."/>
            <person name="Barry K."/>
            <person name="Falciatore A."/>
            <person name="Ferrante M."/>
            <person name="Fortunato A.E."/>
            <person name="Gloeckner G."/>
            <person name="Gruber A."/>
            <person name="Hipkin R."/>
            <person name="Janech M."/>
            <person name="Kroth P."/>
            <person name="Leese F."/>
            <person name="Lindquist E."/>
            <person name="Lyon B.R."/>
            <person name="Martin J."/>
            <person name="Mayer C."/>
            <person name="Parker M."/>
            <person name="Quesneville H."/>
            <person name="Raymond J."/>
            <person name="Uhlig C."/>
            <person name="Valentin K.U."/>
            <person name="Worden A.Z."/>
            <person name="Armbrust E.V."/>
            <person name="Bowler C."/>
            <person name="Green B."/>
            <person name="Moulton V."/>
            <person name="Van Oosterhout C."/>
            <person name="Grigoriev I."/>
        </authorList>
    </citation>
    <scope>NUCLEOTIDE SEQUENCE [LARGE SCALE GENOMIC DNA]</scope>
    <source>
        <strain evidence="2 3">CCMP1102</strain>
    </source>
</reference>
<gene>
    <name evidence="2" type="ORF">FRACYDRAFT_232300</name>
</gene>
<proteinExistence type="predicted"/>
<dbReference type="SUPFAM" id="SSF54001">
    <property type="entry name" value="Cysteine proteinases"/>
    <property type="match status" value="1"/>
</dbReference>
<name>A0A1E7FVJ5_9STRA</name>
<dbReference type="Gene3D" id="3.90.1720.10">
    <property type="entry name" value="endopeptidase domain like (from Nostoc punctiforme)"/>
    <property type="match status" value="1"/>
</dbReference>
<dbReference type="EMBL" id="KV784353">
    <property type="protein sequence ID" value="OEU22147.1"/>
    <property type="molecule type" value="Genomic_DNA"/>
</dbReference>
<dbReference type="InterPro" id="IPR038765">
    <property type="entry name" value="Papain-like_cys_pep_sf"/>
</dbReference>
<accession>A0A1E7FVJ5</accession>
<feature type="region of interest" description="Disordered" evidence="1">
    <location>
        <begin position="124"/>
        <end position="144"/>
    </location>
</feature>